<feature type="chain" id="PRO_5042877070" evidence="2">
    <location>
        <begin position="26"/>
        <end position="566"/>
    </location>
</feature>
<dbReference type="AlphaFoldDB" id="A0AAN0KB58"/>
<evidence type="ECO:0000259" key="3">
    <source>
        <dbReference type="Pfam" id="PF09972"/>
    </source>
</evidence>
<evidence type="ECO:0000259" key="4">
    <source>
        <dbReference type="Pfam" id="PF20990"/>
    </source>
</evidence>
<dbReference type="KEGG" id="broo:brsh051_10710"/>
<sequence length="566" mass="60277">MRFAAVAAGITLLLSTLGLVSPARADDVAESYVVRGEVTADGSLSITETITFDGPGPTDLEQRLATTRPQLNYTQLNYEINDVTVTAGGSDLSPTISTDGDYLVIGVDASKAGDDPVEISYTVVGAAVALPSIPDRADLTEVSWRVLQGLNVGVEQVSGEIALPANTHTYDIDCASGPPAATSTCTTYASGTFDAIYPQFTDGPRGPGEVVVLTFSVPTSAVAANQVLTEHWTLDRAFTAQGLPLAAALAALVLGGAALFALYRSKGTDAKGGRPIPVGRFEPVAAGEERFELVEKVRPGEIGTLVDERVDPVDITATILDVAQRGHLAIVQLPHENTNTNIDWTFERKTGPDELQHYEQIIVDAIAPVDGEPITVSKISGAVGEAVQRVQDAIYDEVVTEGWFVERPDAVRSGWGRIGWISVGVSVVALVLLAAFTKFGLLGLVLLGLAVGLLWVSQQMPRRTAKGASILSGLQVLAMTLATQPTDRLPKANTYEEISRVLPYAVVLGGLDRWLQALADADDDPGVPDPDDLSWYRAPQDWQLSDLPFSIESFITTMQGTLYTRH</sequence>
<accession>A0AAN0KB58</accession>
<feature type="signal peptide" evidence="2">
    <location>
        <begin position="1"/>
        <end position="25"/>
    </location>
</feature>
<evidence type="ECO:0000313" key="5">
    <source>
        <dbReference type="EMBL" id="BEH01790.1"/>
    </source>
</evidence>
<dbReference type="Proteomes" id="UP001431656">
    <property type="component" value="Chromosome"/>
</dbReference>
<evidence type="ECO:0000313" key="6">
    <source>
        <dbReference type="Proteomes" id="UP001431656"/>
    </source>
</evidence>
<feature type="domain" description="Predicted membrane protein YciQ-like C-terminal" evidence="4">
    <location>
        <begin position="292"/>
        <end position="518"/>
    </location>
</feature>
<keyword evidence="2" id="KW-0732">Signal</keyword>
<keyword evidence="6" id="KW-1185">Reference proteome</keyword>
<reference evidence="5" key="1">
    <citation type="journal article" date="2024" name="Int. J. Syst. Evol. Microbiol.">
        <title>Brooklawnia propionicigenes sp. nov., a facultatively anaerobic, propionate-producing bacterium isolated from a methanogenic reactor treating waste from cattle farms.</title>
        <authorList>
            <person name="Akita Y."/>
            <person name="Ueki A."/>
            <person name="Tonouchi A."/>
            <person name="Sugawara Y."/>
            <person name="Honma S."/>
            <person name="Kaku N."/>
            <person name="Ueki K."/>
        </authorList>
    </citation>
    <scope>NUCLEOTIDE SEQUENCE</scope>
    <source>
        <strain evidence="5">SH051</strain>
    </source>
</reference>
<dbReference type="EMBL" id="AP028056">
    <property type="protein sequence ID" value="BEH01790.1"/>
    <property type="molecule type" value="Genomic_DNA"/>
</dbReference>
<keyword evidence="1" id="KW-0472">Membrane</keyword>
<evidence type="ECO:0000256" key="1">
    <source>
        <dbReference type="SAM" id="Phobius"/>
    </source>
</evidence>
<feature type="transmembrane region" description="Helical" evidence="1">
    <location>
        <begin position="414"/>
        <end position="433"/>
    </location>
</feature>
<dbReference type="InterPro" id="IPR018702">
    <property type="entry name" value="DUF2207"/>
</dbReference>
<feature type="transmembrane region" description="Helical" evidence="1">
    <location>
        <begin position="243"/>
        <end position="263"/>
    </location>
</feature>
<dbReference type="InterPro" id="IPR048389">
    <property type="entry name" value="YciQ-like_C"/>
</dbReference>
<name>A0AAN0KB58_9ACTN</name>
<keyword evidence="1" id="KW-0812">Transmembrane</keyword>
<protein>
    <submittedName>
        <fullName evidence="5">DUF2207 domain-containing protein</fullName>
    </submittedName>
</protein>
<dbReference type="Pfam" id="PF20990">
    <property type="entry name" value="DUF2207_C"/>
    <property type="match status" value="1"/>
</dbReference>
<feature type="transmembrane region" description="Helical" evidence="1">
    <location>
        <begin position="439"/>
        <end position="456"/>
    </location>
</feature>
<dbReference type="Pfam" id="PF09972">
    <property type="entry name" value="DUF2207"/>
    <property type="match status" value="1"/>
</dbReference>
<evidence type="ECO:0000256" key="2">
    <source>
        <dbReference type="SAM" id="SignalP"/>
    </source>
</evidence>
<organism evidence="5 6">
    <name type="scientific">Brooklawnia propionicigenes</name>
    <dbReference type="NCBI Taxonomy" id="3041175"/>
    <lineage>
        <taxon>Bacteria</taxon>
        <taxon>Bacillati</taxon>
        <taxon>Actinomycetota</taxon>
        <taxon>Actinomycetes</taxon>
        <taxon>Propionibacteriales</taxon>
        <taxon>Propionibacteriaceae</taxon>
        <taxon>Brooklawnia</taxon>
    </lineage>
</organism>
<gene>
    <name evidence="5" type="ORF">brsh051_10710</name>
</gene>
<proteinExistence type="predicted"/>
<keyword evidence="1" id="KW-1133">Transmembrane helix</keyword>
<feature type="domain" description="DUF2207" evidence="3">
    <location>
        <begin position="30"/>
        <end position="169"/>
    </location>
</feature>